<evidence type="ECO:0000256" key="2">
    <source>
        <dbReference type="ARBA" id="ARBA00022649"/>
    </source>
</evidence>
<comment type="similarity">
    <text evidence="1">Belongs to the PemK/MazF family.</text>
</comment>
<proteinExistence type="inferred from homology"/>
<name>A0ABV6GWX6_9BACL</name>
<dbReference type="EMBL" id="JBHLVN010000141">
    <property type="protein sequence ID" value="MFC0299015.1"/>
    <property type="molecule type" value="Genomic_DNA"/>
</dbReference>
<accession>A0ABV6GWX6</accession>
<dbReference type="InterPro" id="IPR003477">
    <property type="entry name" value="PemK-like"/>
</dbReference>
<keyword evidence="2" id="KW-1277">Toxin-antitoxin system</keyword>
<reference evidence="3 4" key="1">
    <citation type="submission" date="2024-09" db="EMBL/GenBank/DDBJ databases">
        <authorList>
            <person name="Sun Q."/>
            <person name="Mori K."/>
        </authorList>
    </citation>
    <scope>NUCLEOTIDE SEQUENCE [LARGE SCALE GENOMIC DNA]</scope>
    <source>
        <strain evidence="3 4">CCM 7224</strain>
    </source>
</reference>
<dbReference type="Gene3D" id="2.30.30.110">
    <property type="match status" value="1"/>
</dbReference>
<dbReference type="InterPro" id="IPR011067">
    <property type="entry name" value="Plasmid_toxin/cell-grow_inhib"/>
</dbReference>
<comment type="caution">
    <text evidence="3">The sequence shown here is derived from an EMBL/GenBank/DDBJ whole genome shotgun (WGS) entry which is preliminary data.</text>
</comment>
<organism evidence="3 4">
    <name type="scientific">Geobacillus jurassicus</name>
    <dbReference type="NCBI Taxonomy" id="235932"/>
    <lineage>
        <taxon>Bacteria</taxon>
        <taxon>Bacillati</taxon>
        <taxon>Bacillota</taxon>
        <taxon>Bacilli</taxon>
        <taxon>Bacillales</taxon>
        <taxon>Anoxybacillaceae</taxon>
        <taxon>Geobacillus</taxon>
    </lineage>
</organism>
<dbReference type="Proteomes" id="UP001589785">
    <property type="component" value="Unassembled WGS sequence"/>
</dbReference>
<evidence type="ECO:0000256" key="1">
    <source>
        <dbReference type="ARBA" id="ARBA00007521"/>
    </source>
</evidence>
<evidence type="ECO:0000313" key="3">
    <source>
        <dbReference type="EMBL" id="MFC0299015.1"/>
    </source>
</evidence>
<keyword evidence="4" id="KW-1185">Reference proteome</keyword>
<dbReference type="RefSeq" id="WP_157068347.1">
    <property type="nucleotide sequence ID" value="NZ_JBHLVN010000141.1"/>
</dbReference>
<dbReference type="SUPFAM" id="SSF50118">
    <property type="entry name" value="Cell growth inhibitor/plasmid maintenance toxic component"/>
    <property type="match status" value="1"/>
</dbReference>
<protein>
    <submittedName>
        <fullName evidence="3">Type II toxin-antitoxin system PemK/MazF family toxin</fullName>
    </submittedName>
</protein>
<sequence>MVFVGELGEHIGTEQNGARLVLILSNDRMNRTSGSVKAGPH</sequence>
<gene>
    <name evidence="3" type="ORF">ACFFHQ_16980</name>
</gene>
<evidence type="ECO:0000313" key="4">
    <source>
        <dbReference type="Proteomes" id="UP001589785"/>
    </source>
</evidence>
<dbReference type="Pfam" id="PF02452">
    <property type="entry name" value="PemK_toxin"/>
    <property type="match status" value="1"/>
</dbReference>